<gene>
    <name evidence="1" type="ORF">MMAB1_0257</name>
</gene>
<dbReference type="EC" id="1.8.-.-" evidence="1"/>
<evidence type="ECO:0000313" key="2">
    <source>
        <dbReference type="Proteomes" id="UP000069850"/>
    </source>
</evidence>
<dbReference type="PANTHER" id="PTHR43324">
    <property type="match status" value="1"/>
</dbReference>
<dbReference type="PANTHER" id="PTHR43324:SF1">
    <property type="entry name" value="RADICAL SAM CORE DOMAIN-CONTAINING PROTEIN"/>
    <property type="match status" value="1"/>
</dbReference>
<sequence length="129" mass="13391">MPGSTNALIIDGYVDEPACLGVAPYISPYVREVAGVLSERGYTPGYVTIDQVRSDPALVAGQGRGDLVVMIAGLTVPGTYIGGKPATLTEIQQLGTLLREPTTAIGGPIAFGYAPGWGEKGYQAGDHRV</sequence>
<organism evidence="1 2">
    <name type="scientific">Methanoculleus bourgensis</name>
    <dbReference type="NCBI Taxonomy" id="83986"/>
    <lineage>
        <taxon>Archaea</taxon>
        <taxon>Methanobacteriati</taxon>
        <taxon>Methanobacteriota</taxon>
        <taxon>Stenosarchaea group</taxon>
        <taxon>Methanomicrobia</taxon>
        <taxon>Methanomicrobiales</taxon>
        <taxon>Methanomicrobiaceae</taxon>
        <taxon>Methanoculleus</taxon>
    </lineage>
</organism>
<protein>
    <submittedName>
        <fullName evidence="1">Radical SAM domain-containing protein</fullName>
        <ecNumber evidence="1">1.8.-.-</ecNumber>
    </submittedName>
</protein>
<dbReference type="GO" id="GO:0016491">
    <property type="term" value="F:oxidoreductase activity"/>
    <property type="evidence" value="ECO:0007669"/>
    <property type="project" value="UniProtKB-KW"/>
</dbReference>
<evidence type="ECO:0000313" key="1">
    <source>
        <dbReference type="EMBL" id="CVK31474.1"/>
    </source>
</evidence>
<reference evidence="1 2" key="1">
    <citation type="submission" date="2016-01" db="EMBL/GenBank/DDBJ databases">
        <authorList>
            <person name="Manzoor S."/>
        </authorList>
    </citation>
    <scope>NUCLEOTIDE SEQUENCE [LARGE SCALE GENOMIC DNA]</scope>
    <source>
        <strain evidence="1">Methanoculleus sp MAB1</strain>
    </source>
</reference>
<keyword evidence="1" id="KW-0560">Oxidoreductase</keyword>
<dbReference type="EMBL" id="LT158599">
    <property type="protein sequence ID" value="CVK31474.1"/>
    <property type="molecule type" value="Genomic_DNA"/>
</dbReference>
<dbReference type="KEGG" id="mema:MMAB1_0257"/>
<name>A0A0X3BIP8_9EURY</name>
<accession>A0A0X3BIP8</accession>
<proteinExistence type="predicted"/>
<dbReference type="Proteomes" id="UP000069850">
    <property type="component" value="Chromosome 1"/>
</dbReference>
<dbReference type="AlphaFoldDB" id="A0A0X3BIP8"/>